<dbReference type="Proteomes" id="UP000324897">
    <property type="component" value="Chromosome 7"/>
</dbReference>
<organism evidence="1 2">
    <name type="scientific">Eragrostis curvula</name>
    <name type="common">weeping love grass</name>
    <dbReference type="NCBI Taxonomy" id="38414"/>
    <lineage>
        <taxon>Eukaryota</taxon>
        <taxon>Viridiplantae</taxon>
        <taxon>Streptophyta</taxon>
        <taxon>Embryophyta</taxon>
        <taxon>Tracheophyta</taxon>
        <taxon>Spermatophyta</taxon>
        <taxon>Magnoliopsida</taxon>
        <taxon>Liliopsida</taxon>
        <taxon>Poales</taxon>
        <taxon>Poaceae</taxon>
        <taxon>PACMAD clade</taxon>
        <taxon>Chloridoideae</taxon>
        <taxon>Eragrostideae</taxon>
        <taxon>Eragrostidinae</taxon>
        <taxon>Eragrostis</taxon>
    </lineage>
</organism>
<evidence type="ECO:0000313" key="2">
    <source>
        <dbReference type="Proteomes" id="UP000324897"/>
    </source>
</evidence>
<comment type="caution">
    <text evidence="1">The sequence shown here is derived from an EMBL/GenBank/DDBJ whole genome shotgun (WGS) entry which is preliminary data.</text>
</comment>
<proteinExistence type="predicted"/>
<sequence>AHHYDLQPTAAARTKLVKKSEDKAVNRRGTSGFAQSWTSTLQSSKVTSEADIVQLPAQKTESPFSMSQVIQVVNDIDEFSVRAFSYVALVDELCDDWIAWLEDDNASDSDREALNARFDQLWLMKDEVSAEFHAHRRNFEAVQTILADKRAAAHDEQSHRFSLSSSIWDLIQQSLKKTRSLLPSLLV</sequence>
<dbReference type="AlphaFoldDB" id="A0A5J9U1R2"/>
<protein>
    <submittedName>
        <fullName evidence="1">Uncharacterized protein</fullName>
    </submittedName>
</protein>
<accession>A0A5J9U1R2</accession>
<keyword evidence="2" id="KW-1185">Reference proteome</keyword>
<dbReference type="Gramene" id="TVU17633">
    <property type="protein sequence ID" value="TVU17633"/>
    <property type="gene ID" value="EJB05_33681"/>
</dbReference>
<evidence type="ECO:0000313" key="1">
    <source>
        <dbReference type="EMBL" id="TVU17633.1"/>
    </source>
</evidence>
<feature type="non-terminal residue" evidence="1">
    <location>
        <position position="1"/>
    </location>
</feature>
<dbReference type="EMBL" id="RWGY01000029">
    <property type="protein sequence ID" value="TVU17633.1"/>
    <property type="molecule type" value="Genomic_DNA"/>
</dbReference>
<gene>
    <name evidence="1" type="ORF">EJB05_33681</name>
</gene>
<reference evidence="1 2" key="1">
    <citation type="journal article" date="2019" name="Sci. Rep.">
        <title>A high-quality genome of Eragrostis curvula grass provides insights into Poaceae evolution and supports new strategies to enhance forage quality.</title>
        <authorList>
            <person name="Carballo J."/>
            <person name="Santos B.A.C.M."/>
            <person name="Zappacosta D."/>
            <person name="Garbus I."/>
            <person name="Selva J.P."/>
            <person name="Gallo C.A."/>
            <person name="Diaz A."/>
            <person name="Albertini E."/>
            <person name="Caccamo M."/>
            <person name="Echenique V."/>
        </authorList>
    </citation>
    <scope>NUCLEOTIDE SEQUENCE [LARGE SCALE GENOMIC DNA]</scope>
    <source>
        <strain evidence="2">cv. Victoria</strain>
        <tissue evidence="1">Leaf</tissue>
    </source>
</reference>
<name>A0A5J9U1R2_9POAL</name>